<feature type="transmembrane region" description="Helical" evidence="9">
    <location>
        <begin position="31"/>
        <end position="51"/>
    </location>
</feature>
<dbReference type="Proteomes" id="UP001209878">
    <property type="component" value="Unassembled WGS sequence"/>
</dbReference>
<evidence type="ECO:0000256" key="6">
    <source>
        <dbReference type="ARBA" id="ARBA00023136"/>
    </source>
</evidence>
<dbReference type="InterPro" id="IPR000276">
    <property type="entry name" value="GPCR_Rhodpsn"/>
</dbReference>
<feature type="transmembrane region" description="Helical" evidence="9">
    <location>
        <begin position="112"/>
        <end position="132"/>
    </location>
</feature>
<evidence type="ECO:0000256" key="8">
    <source>
        <dbReference type="ARBA" id="ARBA00023224"/>
    </source>
</evidence>
<dbReference type="InterPro" id="IPR052477">
    <property type="entry name" value="Orphan_GPCR1"/>
</dbReference>
<evidence type="ECO:0000256" key="1">
    <source>
        <dbReference type="ARBA" id="ARBA00004651"/>
    </source>
</evidence>
<organism evidence="11 12">
    <name type="scientific">Ridgeia piscesae</name>
    <name type="common">Tubeworm</name>
    <dbReference type="NCBI Taxonomy" id="27915"/>
    <lineage>
        <taxon>Eukaryota</taxon>
        <taxon>Metazoa</taxon>
        <taxon>Spiralia</taxon>
        <taxon>Lophotrochozoa</taxon>
        <taxon>Annelida</taxon>
        <taxon>Polychaeta</taxon>
        <taxon>Sedentaria</taxon>
        <taxon>Canalipalpata</taxon>
        <taxon>Sabellida</taxon>
        <taxon>Siboglinidae</taxon>
        <taxon>Ridgeia</taxon>
    </lineage>
</organism>
<keyword evidence="12" id="KW-1185">Reference proteome</keyword>
<reference evidence="11" key="1">
    <citation type="journal article" date="2023" name="Mol. Biol. Evol.">
        <title>Third-Generation Sequencing Reveals the Adaptive Role of the Epigenome in Three Deep-Sea Polychaetes.</title>
        <authorList>
            <person name="Perez M."/>
            <person name="Aroh O."/>
            <person name="Sun Y."/>
            <person name="Lan Y."/>
            <person name="Juniper S.K."/>
            <person name="Young C.R."/>
            <person name="Angers B."/>
            <person name="Qian P.Y."/>
        </authorList>
    </citation>
    <scope>NUCLEOTIDE SEQUENCE</scope>
    <source>
        <strain evidence="11">R07B-5</strain>
    </source>
</reference>
<name>A0AAD9KY80_RIDPI</name>
<sequence length="276" mass="30657">MTNYLNVHFYSVGGWCQFIEFVRTLSAFLSVWYAVSLGVDRFIAVCCGRAWRLAACTPFRAKIALVCAAVAGASVFLNICLTVGVIRIAGRPVCTALLEFAETRERLDKGDIVVNAMAPVVTLITVHAFIIAHMVHLRCRGGGTSTAARPVEEEEEQEVRCVRGETTPSLAITFVFLVFFSPELVARIAQATNSIASGFHDTSLRMFLLRKVCENLRCTHYALNLPVLLTFHAGFQREVASLWRFVQERLVRYSTRQDKTARSVSGIEDSDVDTLV</sequence>
<evidence type="ECO:0000256" key="4">
    <source>
        <dbReference type="ARBA" id="ARBA00022989"/>
    </source>
</evidence>
<evidence type="ECO:0000313" key="11">
    <source>
        <dbReference type="EMBL" id="KAK2179869.1"/>
    </source>
</evidence>
<dbReference type="SUPFAM" id="SSF81321">
    <property type="entry name" value="Family A G protein-coupled receptor-like"/>
    <property type="match status" value="1"/>
</dbReference>
<evidence type="ECO:0000313" key="12">
    <source>
        <dbReference type="Proteomes" id="UP001209878"/>
    </source>
</evidence>
<dbReference type="PROSITE" id="PS50262">
    <property type="entry name" value="G_PROTEIN_RECEP_F1_2"/>
    <property type="match status" value="1"/>
</dbReference>
<comment type="caution">
    <text evidence="11">The sequence shown here is derived from an EMBL/GenBank/DDBJ whole genome shotgun (WGS) entry which is preliminary data.</text>
</comment>
<gene>
    <name evidence="11" type="ORF">NP493_467g00002</name>
</gene>
<keyword evidence="2" id="KW-1003">Cell membrane</keyword>
<keyword evidence="7" id="KW-0675">Receptor</keyword>
<keyword evidence="3 9" id="KW-0812">Transmembrane</keyword>
<comment type="subcellular location">
    <subcellularLocation>
        <location evidence="1">Cell membrane</location>
        <topology evidence="1">Multi-pass membrane protein</topology>
    </subcellularLocation>
</comment>
<dbReference type="GO" id="GO:0004930">
    <property type="term" value="F:G protein-coupled receptor activity"/>
    <property type="evidence" value="ECO:0007669"/>
    <property type="project" value="UniProtKB-KW"/>
</dbReference>
<proteinExistence type="predicted"/>
<protein>
    <recommendedName>
        <fullName evidence="10">G-protein coupled receptors family 1 profile domain-containing protein</fullName>
    </recommendedName>
</protein>
<dbReference type="PANTHER" id="PTHR46272:SF2">
    <property type="entry name" value="OCTOPAMINE RECEPTOR-LIKE"/>
    <property type="match status" value="1"/>
</dbReference>
<dbReference type="AlphaFoldDB" id="A0AAD9KY80"/>
<evidence type="ECO:0000256" key="5">
    <source>
        <dbReference type="ARBA" id="ARBA00023040"/>
    </source>
</evidence>
<evidence type="ECO:0000256" key="7">
    <source>
        <dbReference type="ARBA" id="ARBA00023170"/>
    </source>
</evidence>
<keyword evidence="4 9" id="KW-1133">Transmembrane helix</keyword>
<dbReference type="EMBL" id="JAODUO010000468">
    <property type="protein sequence ID" value="KAK2179869.1"/>
    <property type="molecule type" value="Genomic_DNA"/>
</dbReference>
<feature type="transmembrane region" description="Helical" evidence="9">
    <location>
        <begin position="63"/>
        <end position="89"/>
    </location>
</feature>
<feature type="domain" description="G-protein coupled receptors family 1 profile" evidence="10">
    <location>
        <begin position="1"/>
        <end position="228"/>
    </location>
</feature>
<evidence type="ECO:0000256" key="2">
    <source>
        <dbReference type="ARBA" id="ARBA00022475"/>
    </source>
</evidence>
<dbReference type="PANTHER" id="PTHR46272">
    <property type="entry name" value="G_PROTEIN_RECEP_F1_2 DOMAIN-CONTAINING PROTEIN"/>
    <property type="match status" value="1"/>
</dbReference>
<accession>A0AAD9KY80</accession>
<evidence type="ECO:0000256" key="3">
    <source>
        <dbReference type="ARBA" id="ARBA00022692"/>
    </source>
</evidence>
<dbReference type="InterPro" id="IPR017452">
    <property type="entry name" value="GPCR_Rhodpsn_7TM"/>
</dbReference>
<dbReference type="PROSITE" id="PS00237">
    <property type="entry name" value="G_PROTEIN_RECEP_F1_1"/>
    <property type="match status" value="1"/>
</dbReference>
<evidence type="ECO:0000259" key="10">
    <source>
        <dbReference type="PROSITE" id="PS50262"/>
    </source>
</evidence>
<dbReference type="Gene3D" id="1.20.1070.10">
    <property type="entry name" value="Rhodopsin 7-helix transmembrane proteins"/>
    <property type="match status" value="1"/>
</dbReference>
<keyword evidence="5" id="KW-0297">G-protein coupled receptor</keyword>
<dbReference type="GO" id="GO:0005886">
    <property type="term" value="C:plasma membrane"/>
    <property type="evidence" value="ECO:0007669"/>
    <property type="project" value="UniProtKB-SubCell"/>
</dbReference>
<evidence type="ECO:0000256" key="9">
    <source>
        <dbReference type="SAM" id="Phobius"/>
    </source>
</evidence>
<keyword evidence="6 9" id="KW-0472">Membrane</keyword>
<keyword evidence="8" id="KW-0807">Transducer</keyword>